<dbReference type="AlphaFoldDB" id="A0A0F9SNM7"/>
<feature type="domain" description="Glycosyltransferase 2-like" evidence="1">
    <location>
        <begin position="6"/>
        <end position="107"/>
    </location>
</feature>
<reference evidence="2" key="1">
    <citation type="journal article" date="2015" name="Nature">
        <title>Complex archaea that bridge the gap between prokaryotes and eukaryotes.</title>
        <authorList>
            <person name="Spang A."/>
            <person name="Saw J.H."/>
            <person name="Jorgensen S.L."/>
            <person name="Zaremba-Niedzwiedzka K."/>
            <person name="Martijn J."/>
            <person name="Lind A.E."/>
            <person name="van Eijk R."/>
            <person name="Schleper C."/>
            <person name="Guy L."/>
            <person name="Ettema T.J."/>
        </authorList>
    </citation>
    <scope>NUCLEOTIDE SEQUENCE</scope>
</reference>
<dbReference type="InterPro" id="IPR029044">
    <property type="entry name" value="Nucleotide-diphossugar_trans"/>
</dbReference>
<dbReference type="Pfam" id="PF00535">
    <property type="entry name" value="Glycos_transf_2"/>
    <property type="match status" value="1"/>
</dbReference>
<dbReference type="PANTHER" id="PTHR22916:SF3">
    <property type="entry name" value="UDP-GLCNAC:BETAGAL BETA-1,3-N-ACETYLGLUCOSAMINYLTRANSFERASE-LIKE PROTEIN 1"/>
    <property type="match status" value="1"/>
</dbReference>
<dbReference type="EMBL" id="LAZR01002375">
    <property type="protein sequence ID" value="KKN30863.1"/>
    <property type="molecule type" value="Genomic_DNA"/>
</dbReference>
<dbReference type="InterPro" id="IPR001173">
    <property type="entry name" value="Glyco_trans_2-like"/>
</dbReference>
<dbReference type="CDD" id="cd00761">
    <property type="entry name" value="Glyco_tranf_GTA_type"/>
    <property type="match status" value="1"/>
</dbReference>
<evidence type="ECO:0000313" key="2">
    <source>
        <dbReference type="EMBL" id="KKN30863.1"/>
    </source>
</evidence>
<protein>
    <recommendedName>
        <fullName evidence="1">Glycosyltransferase 2-like domain-containing protein</fullName>
    </recommendedName>
</protein>
<name>A0A0F9SNM7_9ZZZZ</name>
<sequence>MKKKFTILTASYNCARYLPNLVDSIIAQTYRPIEHILVNDKSTDGTLKIIDDVSNRYKRGDIEFKFINASKKLYCGSSYNLALKNATGQYFGVLDSDDALEPFACSYVSFVYEKFPEVGWIYTQYNKYNRRMDRVIKKGWCAPPNKGKTLLDMAKKKIHRYSHWRTFSDRVPKRNTLFKKKLRLNNILS</sequence>
<gene>
    <name evidence="2" type="ORF">LCGC14_0829880</name>
</gene>
<dbReference type="PANTHER" id="PTHR22916">
    <property type="entry name" value="GLYCOSYLTRANSFERASE"/>
    <property type="match status" value="1"/>
</dbReference>
<organism evidence="2">
    <name type="scientific">marine sediment metagenome</name>
    <dbReference type="NCBI Taxonomy" id="412755"/>
    <lineage>
        <taxon>unclassified sequences</taxon>
        <taxon>metagenomes</taxon>
        <taxon>ecological metagenomes</taxon>
    </lineage>
</organism>
<evidence type="ECO:0000259" key="1">
    <source>
        <dbReference type="Pfam" id="PF00535"/>
    </source>
</evidence>
<accession>A0A0F9SNM7</accession>
<dbReference type="SUPFAM" id="SSF53448">
    <property type="entry name" value="Nucleotide-diphospho-sugar transferases"/>
    <property type="match status" value="1"/>
</dbReference>
<comment type="caution">
    <text evidence="2">The sequence shown here is derived from an EMBL/GenBank/DDBJ whole genome shotgun (WGS) entry which is preliminary data.</text>
</comment>
<dbReference type="GO" id="GO:0016758">
    <property type="term" value="F:hexosyltransferase activity"/>
    <property type="evidence" value="ECO:0007669"/>
    <property type="project" value="UniProtKB-ARBA"/>
</dbReference>
<dbReference type="Gene3D" id="3.90.550.10">
    <property type="entry name" value="Spore Coat Polysaccharide Biosynthesis Protein SpsA, Chain A"/>
    <property type="match status" value="1"/>
</dbReference>
<proteinExistence type="predicted"/>